<organism evidence="2">
    <name type="scientific">Ixodes ricinus</name>
    <name type="common">Common tick</name>
    <name type="synonym">Acarus ricinus</name>
    <dbReference type="NCBI Taxonomy" id="34613"/>
    <lineage>
        <taxon>Eukaryota</taxon>
        <taxon>Metazoa</taxon>
        <taxon>Ecdysozoa</taxon>
        <taxon>Arthropoda</taxon>
        <taxon>Chelicerata</taxon>
        <taxon>Arachnida</taxon>
        <taxon>Acari</taxon>
        <taxon>Parasitiformes</taxon>
        <taxon>Ixodida</taxon>
        <taxon>Ixodoidea</taxon>
        <taxon>Ixodidae</taxon>
        <taxon>Ixodinae</taxon>
        <taxon>Ixodes</taxon>
    </lineage>
</organism>
<evidence type="ECO:0000256" key="1">
    <source>
        <dbReference type="SAM" id="MobiDB-lite"/>
    </source>
</evidence>
<reference evidence="2" key="1">
    <citation type="journal article" date="2018" name="PLoS Negl. Trop. Dis.">
        <title>Sialome diversity of ticks revealed by RNAseq of single tick salivary glands.</title>
        <authorList>
            <person name="Perner J."/>
            <person name="Kropackova S."/>
            <person name="Kopacek P."/>
            <person name="Ribeiro J.M."/>
        </authorList>
    </citation>
    <scope>NUCLEOTIDE SEQUENCE</scope>
    <source>
        <strain evidence="2">Siblings of single egg batch collected in Ceske Budejovice</strain>
        <tissue evidence="2">Salivary glands</tissue>
    </source>
</reference>
<sequence length="139" mass="14081">MAMVPDTTPLVVAWLLARPMGAAVAAGTAGWAGTAEGVPALLLLLVATITVTQDLGARDTAGGGRPPTLLATELRWLHEAGGYCGTRMGWARGASRGRGEGPPGTTTRWGRSTAAVPPPFRAPCSFTGPVLGCTARGST</sequence>
<proteinExistence type="predicted"/>
<dbReference type="EMBL" id="GEGO01003246">
    <property type="protein sequence ID" value="JAR92158.1"/>
    <property type="molecule type" value="Transcribed_RNA"/>
</dbReference>
<evidence type="ECO:0000313" key="2">
    <source>
        <dbReference type="EMBL" id="JAR92158.1"/>
    </source>
</evidence>
<protein>
    <submittedName>
        <fullName evidence="2">Putative secreted protein</fullName>
    </submittedName>
</protein>
<accession>A0A147BMZ3</accession>
<dbReference type="AlphaFoldDB" id="A0A147BMZ3"/>
<name>A0A147BMZ3_IXORI</name>
<feature type="compositionally biased region" description="Low complexity" evidence="1">
    <location>
        <begin position="103"/>
        <end position="113"/>
    </location>
</feature>
<feature type="region of interest" description="Disordered" evidence="1">
    <location>
        <begin position="92"/>
        <end position="113"/>
    </location>
</feature>